<dbReference type="SUPFAM" id="SSF46785">
    <property type="entry name" value="Winged helix' DNA-binding domain"/>
    <property type="match status" value="1"/>
</dbReference>
<proteinExistence type="predicted"/>
<keyword evidence="2" id="KW-1185">Reference proteome</keyword>
<evidence type="ECO:0000313" key="1">
    <source>
        <dbReference type="EMBL" id="SIN98144.1"/>
    </source>
</evidence>
<dbReference type="InterPro" id="IPR036390">
    <property type="entry name" value="WH_DNA-bd_sf"/>
</dbReference>
<protein>
    <submittedName>
        <fullName evidence="1">Uncharacterized protein</fullName>
    </submittedName>
</protein>
<accession>A0A1N6FSC9</accession>
<organism evidence="1 2">
    <name type="scientific">Parasphingorhabdus marina DSM 22363</name>
    <dbReference type="NCBI Taxonomy" id="1123272"/>
    <lineage>
        <taxon>Bacteria</taxon>
        <taxon>Pseudomonadati</taxon>
        <taxon>Pseudomonadota</taxon>
        <taxon>Alphaproteobacteria</taxon>
        <taxon>Sphingomonadales</taxon>
        <taxon>Sphingomonadaceae</taxon>
        <taxon>Parasphingorhabdus</taxon>
    </lineage>
</organism>
<sequence length="140" mass="16165">MPTKTLDQTDVLRRIEHRLERLEQLQTERTLSNQELASLVLSLRRQGHKVFPEAYFSTAAWDILLVLYDAHEKREKLRIQQISSRTHLKPSTAIRYVDILMQDGFVFVEDDSSSGETSYVLLTQSGMSRLNQVLDSATRS</sequence>
<dbReference type="AlphaFoldDB" id="A0A1N6FSC9"/>
<dbReference type="InterPro" id="IPR036388">
    <property type="entry name" value="WH-like_DNA-bd_sf"/>
</dbReference>
<dbReference type="OrthoDB" id="7594920at2"/>
<name>A0A1N6FSC9_9SPHN</name>
<evidence type="ECO:0000313" key="2">
    <source>
        <dbReference type="Proteomes" id="UP000185192"/>
    </source>
</evidence>
<dbReference type="Gene3D" id="1.10.10.10">
    <property type="entry name" value="Winged helix-like DNA-binding domain superfamily/Winged helix DNA-binding domain"/>
    <property type="match status" value="1"/>
</dbReference>
<dbReference type="Proteomes" id="UP000185192">
    <property type="component" value="Unassembled WGS sequence"/>
</dbReference>
<reference evidence="2" key="1">
    <citation type="submission" date="2016-11" db="EMBL/GenBank/DDBJ databases">
        <authorList>
            <person name="Varghese N."/>
            <person name="Submissions S."/>
        </authorList>
    </citation>
    <scope>NUCLEOTIDE SEQUENCE [LARGE SCALE GENOMIC DNA]</scope>
    <source>
        <strain evidence="2">DSM 22363</strain>
    </source>
</reference>
<gene>
    <name evidence="1" type="ORF">SAMN02745824_2522</name>
</gene>
<dbReference type="RefSeq" id="WP_074205541.1">
    <property type="nucleotide sequence ID" value="NZ_FSQW01000002.1"/>
</dbReference>
<dbReference type="EMBL" id="FSQW01000002">
    <property type="protein sequence ID" value="SIN98144.1"/>
    <property type="molecule type" value="Genomic_DNA"/>
</dbReference>
<dbReference type="STRING" id="1123272.SAMN02745824_2522"/>